<dbReference type="GO" id="GO:0003676">
    <property type="term" value="F:nucleic acid binding"/>
    <property type="evidence" value="ECO:0007669"/>
    <property type="project" value="InterPro"/>
</dbReference>
<sequence>MGSRRYDSRERRERLRDYDSGDERRERGRDYRREWQADERRGGSADSYKRKGFGEGGGRQVRCYECNELGHYKSQCPRLQVRTSGGVSGGMVALSKELEESLSAVGRMAKQLIDQQKAVEDAKREAEEKLKKEAEEKAAKEEAARVEMAKKKAKEDKEQRRKWEIKKLLAEQREEYETKLEKIIRRGIKGVTIDKKKKSEDPQQQPSSSSESDEDEDEQTPLKDKRKRRDSMGDVANSPPVETPSKQGKREELGTPSSMKKKGRGRPTKAEAQANRIARGEDPWEGVPLGEKFATEATYRKAVRKALGSFYPETLQAMCKGDGVPF</sequence>
<accession>A0A388K3M6</accession>
<dbReference type="Pfam" id="PF00098">
    <property type="entry name" value="zf-CCHC"/>
    <property type="match status" value="1"/>
</dbReference>
<comment type="caution">
    <text evidence="4">The sequence shown here is derived from an EMBL/GenBank/DDBJ whole genome shotgun (WGS) entry which is preliminary data.</text>
</comment>
<evidence type="ECO:0000313" key="4">
    <source>
        <dbReference type="EMBL" id="GBG64626.1"/>
    </source>
</evidence>
<dbReference type="OrthoDB" id="1418274at2759"/>
<dbReference type="Proteomes" id="UP000265515">
    <property type="component" value="Unassembled WGS sequence"/>
</dbReference>
<keyword evidence="1" id="KW-0863">Zinc-finger</keyword>
<gene>
    <name evidence="4" type="ORF">CBR_g45682</name>
</gene>
<dbReference type="AlphaFoldDB" id="A0A388K3M6"/>
<proteinExistence type="predicted"/>
<keyword evidence="1" id="KW-0479">Metal-binding</keyword>
<dbReference type="InterPro" id="IPR001878">
    <property type="entry name" value="Znf_CCHC"/>
</dbReference>
<protein>
    <recommendedName>
        <fullName evidence="3">CCHC-type domain-containing protein</fullName>
    </recommendedName>
</protein>
<reference evidence="4 5" key="1">
    <citation type="journal article" date="2018" name="Cell">
        <title>The Chara Genome: Secondary Complexity and Implications for Plant Terrestrialization.</title>
        <authorList>
            <person name="Nishiyama T."/>
            <person name="Sakayama H."/>
            <person name="Vries J.D."/>
            <person name="Buschmann H."/>
            <person name="Saint-Marcoux D."/>
            <person name="Ullrich K.K."/>
            <person name="Haas F.B."/>
            <person name="Vanderstraeten L."/>
            <person name="Becker D."/>
            <person name="Lang D."/>
            <person name="Vosolsobe S."/>
            <person name="Rombauts S."/>
            <person name="Wilhelmsson P.K.I."/>
            <person name="Janitza P."/>
            <person name="Kern R."/>
            <person name="Heyl A."/>
            <person name="Rumpler F."/>
            <person name="Villalobos L.I.A.C."/>
            <person name="Clay J.M."/>
            <person name="Skokan R."/>
            <person name="Toyoda A."/>
            <person name="Suzuki Y."/>
            <person name="Kagoshima H."/>
            <person name="Schijlen E."/>
            <person name="Tajeshwar N."/>
            <person name="Catarino B."/>
            <person name="Hetherington A.J."/>
            <person name="Saltykova A."/>
            <person name="Bonnot C."/>
            <person name="Breuninger H."/>
            <person name="Symeonidi A."/>
            <person name="Radhakrishnan G.V."/>
            <person name="Van Nieuwerburgh F."/>
            <person name="Deforce D."/>
            <person name="Chang C."/>
            <person name="Karol K.G."/>
            <person name="Hedrich R."/>
            <person name="Ulvskov P."/>
            <person name="Glockner G."/>
            <person name="Delwiche C.F."/>
            <person name="Petrasek J."/>
            <person name="Van de Peer Y."/>
            <person name="Friml J."/>
            <person name="Beilby M."/>
            <person name="Dolan L."/>
            <person name="Kohara Y."/>
            <person name="Sugano S."/>
            <person name="Fujiyama A."/>
            <person name="Delaux P.-M."/>
            <person name="Quint M."/>
            <person name="TheiBen G."/>
            <person name="Hagemann M."/>
            <person name="Harholt J."/>
            <person name="Dunand C."/>
            <person name="Zachgo S."/>
            <person name="Langdale J."/>
            <person name="Maumus F."/>
            <person name="Straeten D.V.D."/>
            <person name="Gould S.B."/>
            <person name="Rensing S.A."/>
        </authorList>
    </citation>
    <scope>NUCLEOTIDE SEQUENCE [LARGE SCALE GENOMIC DNA]</scope>
    <source>
        <strain evidence="4 5">S276</strain>
    </source>
</reference>
<dbReference type="PROSITE" id="PS50158">
    <property type="entry name" value="ZF_CCHC"/>
    <property type="match status" value="1"/>
</dbReference>
<organism evidence="4 5">
    <name type="scientific">Chara braunii</name>
    <name type="common">Braun's stonewort</name>
    <dbReference type="NCBI Taxonomy" id="69332"/>
    <lineage>
        <taxon>Eukaryota</taxon>
        <taxon>Viridiplantae</taxon>
        <taxon>Streptophyta</taxon>
        <taxon>Charophyceae</taxon>
        <taxon>Charales</taxon>
        <taxon>Characeae</taxon>
        <taxon>Chara</taxon>
    </lineage>
</organism>
<feature type="region of interest" description="Disordered" evidence="2">
    <location>
        <begin position="187"/>
        <end position="288"/>
    </location>
</feature>
<feature type="compositionally biased region" description="Basic and acidic residues" evidence="2">
    <location>
        <begin position="192"/>
        <end position="201"/>
    </location>
</feature>
<dbReference type="InterPro" id="IPR036875">
    <property type="entry name" value="Znf_CCHC_sf"/>
</dbReference>
<dbReference type="SUPFAM" id="SSF57756">
    <property type="entry name" value="Retrovirus zinc finger-like domains"/>
    <property type="match status" value="1"/>
</dbReference>
<dbReference type="SMART" id="SM00343">
    <property type="entry name" value="ZnF_C2HC"/>
    <property type="match status" value="1"/>
</dbReference>
<evidence type="ECO:0000313" key="5">
    <source>
        <dbReference type="Proteomes" id="UP000265515"/>
    </source>
</evidence>
<dbReference type="Gramene" id="GBG64626">
    <property type="protein sequence ID" value="GBG64626"/>
    <property type="gene ID" value="CBR_g45682"/>
</dbReference>
<feature type="region of interest" description="Disordered" evidence="2">
    <location>
        <begin position="1"/>
        <end position="56"/>
    </location>
</feature>
<evidence type="ECO:0000259" key="3">
    <source>
        <dbReference type="PROSITE" id="PS50158"/>
    </source>
</evidence>
<evidence type="ECO:0000256" key="2">
    <source>
        <dbReference type="SAM" id="MobiDB-lite"/>
    </source>
</evidence>
<evidence type="ECO:0000256" key="1">
    <source>
        <dbReference type="PROSITE-ProRule" id="PRU00047"/>
    </source>
</evidence>
<dbReference type="GO" id="GO:0008270">
    <property type="term" value="F:zinc ion binding"/>
    <property type="evidence" value="ECO:0007669"/>
    <property type="project" value="UniProtKB-KW"/>
</dbReference>
<feature type="region of interest" description="Disordered" evidence="2">
    <location>
        <begin position="123"/>
        <end position="161"/>
    </location>
</feature>
<feature type="compositionally biased region" description="Basic and acidic residues" evidence="2">
    <location>
        <begin position="1"/>
        <end position="53"/>
    </location>
</feature>
<dbReference type="EMBL" id="BFEA01000052">
    <property type="protein sequence ID" value="GBG64626.1"/>
    <property type="molecule type" value="Genomic_DNA"/>
</dbReference>
<keyword evidence="1" id="KW-0862">Zinc</keyword>
<name>A0A388K3M6_CHABU</name>
<keyword evidence="5" id="KW-1185">Reference proteome</keyword>
<feature type="domain" description="CCHC-type" evidence="3">
    <location>
        <begin position="62"/>
        <end position="78"/>
    </location>
</feature>